<dbReference type="Gene3D" id="3.30.70.20">
    <property type="match status" value="1"/>
</dbReference>
<dbReference type="KEGG" id="pste:PSTEL_13900"/>
<comment type="subunit">
    <text evidence="2">Heterodimer of the IorA and IorB subunits.</text>
</comment>
<evidence type="ECO:0000256" key="7">
    <source>
        <dbReference type="ARBA" id="ARBA00022723"/>
    </source>
</evidence>
<dbReference type="InterPro" id="IPR017896">
    <property type="entry name" value="4Fe4S_Fe-S-bd"/>
</dbReference>
<evidence type="ECO:0000256" key="1">
    <source>
        <dbReference type="ARBA" id="ARBA00002995"/>
    </source>
</evidence>
<dbReference type="InterPro" id="IPR002880">
    <property type="entry name" value="Pyrv_Fd/Flavodoxin_OxRdtase_N"/>
</dbReference>
<dbReference type="EMBL" id="CP009286">
    <property type="protein sequence ID" value="AIQ64020.1"/>
    <property type="molecule type" value="Genomic_DNA"/>
</dbReference>
<feature type="binding site" evidence="15">
    <location>
        <position position="555"/>
    </location>
    <ligand>
        <name>[4Fe-4S] cluster</name>
        <dbReference type="ChEBI" id="CHEBI:49883"/>
        <label>2</label>
    </ligand>
</feature>
<keyword evidence="7 14" id="KW-0479">Metal-binding</keyword>
<dbReference type="GO" id="GO:0046872">
    <property type="term" value="F:metal ion binding"/>
    <property type="evidence" value="ECO:0007669"/>
    <property type="project" value="UniProtKB-UniRule"/>
</dbReference>
<dbReference type="Proteomes" id="UP000029507">
    <property type="component" value="Chromosome"/>
</dbReference>
<comment type="function">
    <text evidence="1 14">Catalyzes the ferredoxin-dependent oxidative decarboxylation of arylpyruvates.</text>
</comment>
<keyword evidence="6 14" id="KW-0004">4Fe-4S</keyword>
<feature type="binding site" evidence="15">
    <location>
        <position position="579"/>
    </location>
    <ligand>
        <name>[4Fe-4S] cluster</name>
        <dbReference type="ChEBI" id="CHEBI:49883"/>
        <label>2</label>
    </ligand>
</feature>
<gene>
    <name evidence="17" type="ORF">PSTEL_13900</name>
</gene>
<feature type="domain" description="4Fe-4S ferredoxin-type" evidence="16">
    <location>
        <begin position="567"/>
        <end position="596"/>
    </location>
</feature>
<keyword evidence="8 14" id="KW-0249">Electron transport</keyword>
<dbReference type="InterPro" id="IPR045025">
    <property type="entry name" value="HACL1-like"/>
</dbReference>
<evidence type="ECO:0000256" key="11">
    <source>
        <dbReference type="ARBA" id="ARBA00023014"/>
    </source>
</evidence>
<evidence type="ECO:0000256" key="12">
    <source>
        <dbReference type="ARBA" id="ARBA00030514"/>
    </source>
</evidence>
<evidence type="ECO:0000256" key="10">
    <source>
        <dbReference type="ARBA" id="ARBA00023004"/>
    </source>
</evidence>
<feature type="binding site" evidence="15">
    <location>
        <position position="550"/>
    </location>
    <ligand>
        <name>[4Fe-4S] cluster</name>
        <dbReference type="ChEBI" id="CHEBI:49883"/>
        <label>1</label>
    </ligand>
</feature>
<dbReference type="InterPro" id="IPR029061">
    <property type="entry name" value="THDP-binding"/>
</dbReference>
<dbReference type="Pfam" id="PF00037">
    <property type="entry name" value="Fer4"/>
    <property type="match status" value="1"/>
</dbReference>
<feature type="binding site" evidence="15">
    <location>
        <position position="544"/>
    </location>
    <ligand>
        <name>[4Fe-4S] cluster</name>
        <dbReference type="ChEBI" id="CHEBI:49883"/>
        <label>1</label>
    </ligand>
</feature>
<dbReference type="PIRSF" id="PIRSF006439">
    <property type="entry name" value="Indolepyruvate_ferr_oxidored"/>
    <property type="match status" value="1"/>
</dbReference>
<dbReference type="STRING" id="169760.PSTEL_13900"/>
<dbReference type="InterPro" id="IPR009014">
    <property type="entry name" value="Transketo_C/PFOR_II"/>
</dbReference>
<dbReference type="InterPro" id="IPR011766">
    <property type="entry name" value="TPP_enzyme_TPP-bd"/>
</dbReference>
<evidence type="ECO:0000256" key="14">
    <source>
        <dbReference type="PIRNR" id="PIRNR006439"/>
    </source>
</evidence>
<feature type="binding site" evidence="15">
    <location>
        <position position="582"/>
    </location>
    <ligand>
        <name>[4Fe-4S] cluster</name>
        <dbReference type="ChEBI" id="CHEBI:49883"/>
        <label>2</label>
    </ligand>
</feature>
<feature type="binding site" evidence="15">
    <location>
        <position position="547"/>
    </location>
    <ligand>
        <name>[4Fe-4S] cluster</name>
        <dbReference type="ChEBI" id="CHEBI:49883"/>
        <label>1</label>
    </ligand>
</feature>
<evidence type="ECO:0000256" key="2">
    <source>
        <dbReference type="ARBA" id="ARBA00011238"/>
    </source>
</evidence>
<comment type="catalytic activity">
    <reaction evidence="13 14">
        <text>indole-3-pyruvate + 2 oxidized [2Fe-2S]-[ferredoxin] + CoA = (indol-3-yl)acetyl-CoA + 2 reduced [2Fe-2S]-[ferredoxin] + CO2 + H(+)</text>
        <dbReference type="Rhea" id="RHEA:12645"/>
        <dbReference type="Rhea" id="RHEA-COMP:10000"/>
        <dbReference type="Rhea" id="RHEA-COMP:10001"/>
        <dbReference type="ChEBI" id="CHEBI:15378"/>
        <dbReference type="ChEBI" id="CHEBI:16526"/>
        <dbReference type="ChEBI" id="CHEBI:17640"/>
        <dbReference type="ChEBI" id="CHEBI:33737"/>
        <dbReference type="ChEBI" id="CHEBI:33738"/>
        <dbReference type="ChEBI" id="CHEBI:57271"/>
        <dbReference type="ChEBI" id="CHEBI:57287"/>
        <dbReference type="EC" id="1.2.7.8"/>
    </reaction>
</comment>
<keyword evidence="5 14" id="KW-0813">Transport</keyword>
<proteinExistence type="predicted"/>
<dbReference type="SUPFAM" id="SSF52518">
    <property type="entry name" value="Thiamin diphosphate-binding fold (THDP-binding)"/>
    <property type="match status" value="2"/>
</dbReference>
<feature type="binding site" evidence="15">
    <location>
        <position position="586"/>
    </location>
    <ligand>
        <name>[4Fe-4S] cluster</name>
        <dbReference type="ChEBI" id="CHEBI:49883"/>
        <label>1</label>
    </ligand>
</feature>
<comment type="cofactor">
    <cofactor evidence="14 15">
        <name>[4Fe-4S] cluster</name>
        <dbReference type="ChEBI" id="CHEBI:49883"/>
    </cofactor>
    <text evidence="14 15">Binds 2 [4Fe-4S] clusters. In this family the first cluster has a non-standard and varying [4Fe-4S] binding motif CX(2)CX(2)CX(4-5)CP.</text>
</comment>
<feature type="binding site" evidence="15">
    <location>
        <position position="576"/>
    </location>
    <ligand>
        <name>[4Fe-4S] cluster</name>
        <dbReference type="ChEBI" id="CHEBI:49883"/>
        <label>2</label>
    </ligand>
</feature>
<dbReference type="CDD" id="cd07034">
    <property type="entry name" value="TPP_PYR_PFOR_IOR-alpha_like"/>
    <property type="match status" value="1"/>
</dbReference>
<dbReference type="Gene3D" id="3.40.50.970">
    <property type="match status" value="2"/>
</dbReference>
<evidence type="ECO:0000256" key="5">
    <source>
        <dbReference type="ARBA" id="ARBA00022448"/>
    </source>
</evidence>
<keyword evidence="9 14" id="KW-0560">Oxidoreductase</keyword>
<evidence type="ECO:0000256" key="6">
    <source>
        <dbReference type="ARBA" id="ARBA00022485"/>
    </source>
</evidence>
<dbReference type="GO" id="GO:0043805">
    <property type="term" value="F:indolepyruvate ferredoxin oxidoreductase activity"/>
    <property type="evidence" value="ECO:0007669"/>
    <property type="project" value="UniProtKB-UniRule"/>
</dbReference>
<accession>A0A089LV63</accession>
<dbReference type="PANTHER" id="PTHR43710">
    <property type="entry name" value="2-HYDROXYACYL-COA LYASE"/>
    <property type="match status" value="1"/>
</dbReference>
<dbReference type="PANTHER" id="PTHR43710:SF7">
    <property type="entry name" value="INDOLEPYRUVATE OXIDOREDUCTASE SUBUNIT IORA"/>
    <property type="match status" value="1"/>
</dbReference>
<dbReference type="Pfam" id="PF02775">
    <property type="entry name" value="TPP_enzyme_C"/>
    <property type="match status" value="1"/>
</dbReference>
<sequence length="597" mass="64925">MKVVLTGNEAVARGAYEAGAGMATGYPGTPSTVVIEETMRKYAEIYSEWSTNEKVALEVAMGASFAGYRSYAVMKTVGLNVAHDALMSAAQAQTNGGLVLVVSDDAGRISDDCNDCRHYGDSAGVPVLEPSDSQEALEYMKLAFELSERLSLPVIIRLTSITCKTRSTVDIDDTYQYQKAFRKKYKFSYYGVLASTMMIGMADSSNAKIRRFDHDFAQALRSLKEESADLPVNVLEINGSDIGIITAGVPYGYVKEMLPEASVLKLGLVYPLPERLIRRLADHVNRLYVIEDGHVFLEKEIKSLGFDVIGESLFPKFPESTCFSPELISQKLGSTEVSVHPIQNVSFRLPMNCAGCSHLFVYHILKKHRIEASTDVTCGGIGVFPHIGAFNNAKHMGSSIGMAHGVNVMNQRQGERKYVAVIGDGGFWATGINGMINMVYNSVNSTVIIVDNQCIAMTGGQSLPSGDFGAHYNPENRLSIAEMCRAIGIRDIRTVDAYDLEELEDAVLGAVNSQESSVVIVQKPCLLKIKPDRSVSGHVVQSKCVHCKSCLQLGCLALEIKTTDQGEEIQINENLCVGCKLCAATCKSEAISYECSG</sequence>
<evidence type="ECO:0000256" key="8">
    <source>
        <dbReference type="ARBA" id="ARBA00022982"/>
    </source>
</evidence>
<evidence type="ECO:0000313" key="17">
    <source>
        <dbReference type="EMBL" id="AIQ64020.1"/>
    </source>
</evidence>
<dbReference type="InterPro" id="IPR017721">
    <property type="entry name" value="IorA"/>
</dbReference>
<evidence type="ECO:0000256" key="9">
    <source>
        <dbReference type="ARBA" id="ARBA00023002"/>
    </source>
</evidence>
<dbReference type="RefSeq" id="WP_038695977.1">
    <property type="nucleotide sequence ID" value="NZ_CP009286.1"/>
</dbReference>
<evidence type="ECO:0000256" key="13">
    <source>
        <dbReference type="ARBA" id="ARBA00048332"/>
    </source>
</evidence>
<keyword evidence="10 14" id="KW-0408">Iron</keyword>
<dbReference type="Pfam" id="PF01855">
    <property type="entry name" value="POR_N"/>
    <property type="match status" value="1"/>
</dbReference>
<name>A0A089LV63_9BACL</name>
<dbReference type="SUPFAM" id="SSF52922">
    <property type="entry name" value="TK C-terminal domain-like"/>
    <property type="match status" value="1"/>
</dbReference>
<dbReference type="GO" id="GO:0030976">
    <property type="term" value="F:thiamine pyrophosphate binding"/>
    <property type="evidence" value="ECO:0007669"/>
    <property type="project" value="InterPro"/>
</dbReference>
<evidence type="ECO:0000313" key="18">
    <source>
        <dbReference type="Proteomes" id="UP000029507"/>
    </source>
</evidence>
<protein>
    <recommendedName>
        <fullName evidence="4 14">Indolepyruvate oxidoreductase subunit IorA</fullName>
        <shortName evidence="14">IOR</shortName>
        <ecNumber evidence="3 14">1.2.7.8</ecNumber>
    </recommendedName>
    <alternativeName>
        <fullName evidence="12 14">Indolepyruvate ferredoxin oxidoreductase subunit alpha</fullName>
    </alternativeName>
</protein>
<dbReference type="PROSITE" id="PS51379">
    <property type="entry name" value="4FE4S_FER_2"/>
    <property type="match status" value="1"/>
</dbReference>
<dbReference type="FunFam" id="3.40.50.970:FF:000039">
    <property type="entry name" value="Indolepyruvate oxidoreductase subunit IorA"/>
    <property type="match status" value="1"/>
</dbReference>
<evidence type="ECO:0000256" key="15">
    <source>
        <dbReference type="PIRSR" id="PIRSR006439-50"/>
    </source>
</evidence>
<keyword evidence="18" id="KW-1185">Reference proteome</keyword>
<dbReference type="SUPFAM" id="SSF54862">
    <property type="entry name" value="4Fe-4S ferredoxins"/>
    <property type="match status" value="1"/>
</dbReference>
<dbReference type="GO" id="GO:0051539">
    <property type="term" value="F:4 iron, 4 sulfur cluster binding"/>
    <property type="evidence" value="ECO:0007669"/>
    <property type="project" value="UniProtKB-UniRule"/>
</dbReference>
<dbReference type="OrthoDB" id="9804603at2"/>
<dbReference type="AlphaFoldDB" id="A0A089LV63"/>
<evidence type="ECO:0000256" key="4">
    <source>
        <dbReference type="ARBA" id="ARBA00017710"/>
    </source>
</evidence>
<reference evidence="17 18" key="1">
    <citation type="submission" date="2014-08" db="EMBL/GenBank/DDBJ databases">
        <title>Comparative genomics of the Paenibacillus odorifer group.</title>
        <authorList>
            <person name="den Bakker H.C."/>
            <person name="Tsai Y.-C."/>
            <person name="Martin N."/>
            <person name="Korlach J."/>
            <person name="Wiedmann M."/>
        </authorList>
    </citation>
    <scope>NUCLEOTIDE SEQUENCE [LARGE SCALE GENOMIC DNA]</scope>
    <source>
        <strain evidence="17 18">DSM 14472</strain>
    </source>
</reference>
<dbReference type="EC" id="1.2.7.8" evidence="3 14"/>
<dbReference type="HOGENOM" id="CLU_017727_0_0_9"/>
<keyword evidence="11 14" id="KW-0411">Iron-sulfur</keyword>
<evidence type="ECO:0000256" key="3">
    <source>
        <dbReference type="ARBA" id="ARBA00012812"/>
    </source>
</evidence>
<evidence type="ECO:0000259" key="16">
    <source>
        <dbReference type="PROSITE" id="PS51379"/>
    </source>
</evidence>
<organism evidence="17 18">
    <name type="scientific">Paenibacillus stellifer</name>
    <dbReference type="NCBI Taxonomy" id="169760"/>
    <lineage>
        <taxon>Bacteria</taxon>
        <taxon>Bacillati</taxon>
        <taxon>Bacillota</taxon>
        <taxon>Bacilli</taxon>
        <taxon>Bacillales</taxon>
        <taxon>Paenibacillaceae</taxon>
        <taxon>Paenibacillus</taxon>
    </lineage>
</organism>